<sequence length="255" mass="27282">MRWLVLSSVVMLSGLCWSQQQQPAKSCQDAAGKTVACDDPKAKTNDPQTPQQVKQAFPFPEEESRKAAEGKDTPQEPKPEADAPSAQKPVTPADVKKSFPFPGEDAAPANDPAGNSSSSSPNSSSSSSSGSNPSDESKTAEDEDAGPATPTGVKLKDLGSRGEITKKQTPEQRFDEDLKVADFYRKDGNIQGAYNRYIDALDQFADDPDAHFGAAEMALKLGKKDEARQHFEAVLKADAEPKTKKAAEKALASLK</sequence>
<dbReference type="Pfam" id="PF14559">
    <property type="entry name" value="TPR_19"/>
    <property type="match status" value="1"/>
</dbReference>
<feature type="region of interest" description="Disordered" evidence="1">
    <location>
        <begin position="21"/>
        <end position="173"/>
    </location>
</feature>
<dbReference type="SUPFAM" id="SSF48452">
    <property type="entry name" value="TPR-like"/>
    <property type="match status" value="1"/>
</dbReference>
<proteinExistence type="predicted"/>
<dbReference type="AlphaFoldDB" id="A0A5B9E8M0"/>
<dbReference type="InterPro" id="IPR011990">
    <property type="entry name" value="TPR-like_helical_dom_sf"/>
</dbReference>
<feature type="compositionally biased region" description="Low complexity" evidence="1">
    <location>
        <begin position="103"/>
        <end position="134"/>
    </location>
</feature>
<evidence type="ECO:0000256" key="1">
    <source>
        <dbReference type="SAM" id="MobiDB-lite"/>
    </source>
</evidence>
<keyword evidence="3" id="KW-1185">Reference proteome</keyword>
<gene>
    <name evidence="2" type="ORF">FTW19_11370</name>
</gene>
<feature type="compositionally biased region" description="Polar residues" evidence="1">
    <location>
        <begin position="45"/>
        <end position="54"/>
    </location>
</feature>
<dbReference type="Proteomes" id="UP000321820">
    <property type="component" value="Chromosome"/>
</dbReference>
<feature type="compositionally biased region" description="Basic and acidic residues" evidence="1">
    <location>
        <begin position="154"/>
        <end position="173"/>
    </location>
</feature>
<dbReference type="KEGG" id="talb:FTW19_11370"/>
<evidence type="ECO:0000313" key="3">
    <source>
        <dbReference type="Proteomes" id="UP000321820"/>
    </source>
</evidence>
<organism evidence="2 3">
    <name type="scientific">Terriglobus albidus</name>
    <dbReference type="NCBI Taxonomy" id="1592106"/>
    <lineage>
        <taxon>Bacteria</taxon>
        <taxon>Pseudomonadati</taxon>
        <taxon>Acidobacteriota</taxon>
        <taxon>Terriglobia</taxon>
        <taxon>Terriglobales</taxon>
        <taxon>Acidobacteriaceae</taxon>
        <taxon>Terriglobus</taxon>
    </lineage>
</organism>
<evidence type="ECO:0000313" key="2">
    <source>
        <dbReference type="EMBL" id="QEE28543.1"/>
    </source>
</evidence>
<name>A0A5B9E8M0_9BACT</name>
<reference evidence="2 3" key="1">
    <citation type="submission" date="2019-08" db="EMBL/GenBank/DDBJ databases">
        <title>Complete genome sequence of Terriglobus albidus strain ORNL.</title>
        <authorList>
            <person name="Podar M."/>
        </authorList>
    </citation>
    <scope>NUCLEOTIDE SEQUENCE [LARGE SCALE GENOMIC DNA]</scope>
    <source>
        <strain evidence="2 3">ORNL</strain>
    </source>
</reference>
<accession>A0A5B9E8M0</accession>
<dbReference type="Gene3D" id="1.25.40.10">
    <property type="entry name" value="Tetratricopeptide repeat domain"/>
    <property type="match status" value="1"/>
</dbReference>
<dbReference type="OrthoDB" id="116325at2"/>
<feature type="compositionally biased region" description="Basic and acidic residues" evidence="1">
    <location>
        <begin position="62"/>
        <end position="81"/>
    </location>
</feature>
<protein>
    <submittedName>
        <fullName evidence="2">Tetratricopeptide repeat protein</fullName>
    </submittedName>
</protein>
<dbReference type="RefSeq" id="WP_147647733.1">
    <property type="nucleotide sequence ID" value="NZ_CP042806.1"/>
</dbReference>
<dbReference type="EMBL" id="CP042806">
    <property type="protein sequence ID" value="QEE28543.1"/>
    <property type="molecule type" value="Genomic_DNA"/>
</dbReference>